<sequence length="321" mass="38390">MYIPDLDVTSYRDELETEKYNIYMKYNFTGRFGHFKEYSRKNLNANEVTKYFKWIDFKRLDTLSIGASNVSGIFRILNTYIKYNGLFLSNLLLVIKKCPVVESFTEFLSYINSLRRLDILNLCFFPMELPETFRLPHFSDLHHISILKDSSKIFKDEESIQNVFIDNVALLKFIIYDKSYVFTDIAIKKLLESMIFIRDNDCSRHDLSIELLSYDLSGWFENEKPDVEYSYPEQYFTRNNDDRIYTVNNIDSCSMCKKNRRITIGAIKEENRYFSSDSDFESEEEYEHSSENMFEDNFDDPFHFILEEYNESNYDDRFGDD</sequence>
<keyword evidence="1" id="KW-1185">Reference proteome</keyword>
<dbReference type="WBParaSite" id="PTRK_0001566700.1">
    <property type="protein sequence ID" value="PTRK_0001566700.1"/>
    <property type="gene ID" value="PTRK_0001566700"/>
</dbReference>
<proteinExistence type="predicted"/>
<organism evidence="1 2">
    <name type="scientific">Parastrongyloides trichosuri</name>
    <name type="common">Possum-specific nematode worm</name>
    <dbReference type="NCBI Taxonomy" id="131310"/>
    <lineage>
        <taxon>Eukaryota</taxon>
        <taxon>Metazoa</taxon>
        <taxon>Ecdysozoa</taxon>
        <taxon>Nematoda</taxon>
        <taxon>Chromadorea</taxon>
        <taxon>Rhabditida</taxon>
        <taxon>Tylenchina</taxon>
        <taxon>Panagrolaimomorpha</taxon>
        <taxon>Strongyloidoidea</taxon>
        <taxon>Strongyloididae</taxon>
        <taxon>Parastrongyloides</taxon>
    </lineage>
</organism>
<evidence type="ECO:0000313" key="2">
    <source>
        <dbReference type="WBParaSite" id="PTRK_0001566700.1"/>
    </source>
</evidence>
<protein>
    <submittedName>
        <fullName evidence="2">F-box domain-containing protein</fullName>
    </submittedName>
</protein>
<accession>A0A0N5A221</accession>
<name>A0A0N5A221_PARTI</name>
<dbReference type="AlphaFoldDB" id="A0A0N5A221"/>
<reference evidence="2" key="1">
    <citation type="submission" date="2017-02" db="UniProtKB">
        <authorList>
            <consortium name="WormBaseParasite"/>
        </authorList>
    </citation>
    <scope>IDENTIFICATION</scope>
</reference>
<dbReference type="Proteomes" id="UP000038045">
    <property type="component" value="Unplaced"/>
</dbReference>
<evidence type="ECO:0000313" key="1">
    <source>
        <dbReference type="Proteomes" id="UP000038045"/>
    </source>
</evidence>